<dbReference type="AlphaFoldDB" id="A0A9N9WUD8"/>
<protein>
    <recommendedName>
        <fullName evidence="1">CRAL-TRIO domain-containing protein</fullName>
    </recommendedName>
</protein>
<dbReference type="Proteomes" id="UP001153620">
    <property type="component" value="Chromosome 3"/>
</dbReference>
<dbReference type="EMBL" id="OU895879">
    <property type="protein sequence ID" value="CAG9806369.1"/>
    <property type="molecule type" value="Genomic_DNA"/>
</dbReference>
<dbReference type="Gene3D" id="3.40.525.10">
    <property type="entry name" value="CRAL-TRIO lipid binding domain"/>
    <property type="match status" value="1"/>
</dbReference>
<dbReference type="OrthoDB" id="6668876at2759"/>
<dbReference type="GO" id="GO:1902936">
    <property type="term" value="F:phosphatidylinositol bisphosphate binding"/>
    <property type="evidence" value="ECO:0007669"/>
    <property type="project" value="TreeGrafter"/>
</dbReference>
<dbReference type="InterPro" id="IPR036865">
    <property type="entry name" value="CRAL-TRIO_dom_sf"/>
</dbReference>
<keyword evidence="3" id="KW-1185">Reference proteome</keyword>
<dbReference type="InterPro" id="IPR001251">
    <property type="entry name" value="CRAL-TRIO_dom"/>
</dbReference>
<proteinExistence type="predicted"/>
<reference evidence="2" key="1">
    <citation type="submission" date="2022-01" db="EMBL/GenBank/DDBJ databases">
        <authorList>
            <person name="King R."/>
        </authorList>
    </citation>
    <scope>NUCLEOTIDE SEQUENCE</scope>
</reference>
<dbReference type="PANTHER" id="PTHR10174:SF166">
    <property type="entry name" value="LD40136P"/>
    <property type="match status" value="1"/>
</dbReference>
<gene>
    <name evidence="2" type="ORF">CHIRRI_LOCUS9229</name>
</gene>
<name>A0A9N9WUD8_9DIPT</name>
<accession>A0A9N9WUD8</accession>
<evidence type="ECO:0000259" key="1">
    <source>
        <dbReference type="PROSITE" id="PS50191"/>
    </source>
</evidence>
<dbReference type="PANTHER" id="PTHR10174">
    <property type="entry name" value="ALPHA-TOCOPHEROL TRANSFER PROTEIN-RELATED"/>
    <property type="match status" value="1"/>
</dbReference>
<dbReference type="GO" id="GO:0016020">
    <property type="term" value="C:membrane"/>
    <property type="evidence" value="ECO:0007669"/>
    <property type="project" value="TreeGrafter"/>
</dbReference>
<organism evidence="2 3">
    <name type="scientific">Chironomus riparius</name>
    <dbReference type="NCBI Taxonomy" id="315576"/>
    <lineage>
        <taxon>Eukaryota</taxon>
        <taxon>Metazoa</taxon>
        <taxon>Ecdysozoa</taxon>
        <taxon>Arthropoda</taxon>
        <taxon>Hexapoda</taxon>
        <taxon>Insecta</taxon>
        <taxon>Pterygota</taxon>
        <taxon>Neoptera</taxon>
        <taxon>Endopterygota</taxon>
        <taxon>Diptera</taxon>
        <taxon>Nematocera</taxon>
        <taxon>Chironomoidea</taxon>
        <taxon>Chironomidae</taxon>
        <taxon>Chironominae</taxon>
        <taxon>Chironomus</taxon>
    </lineage>
</organism>
<feature type="domain" description="CRAL-TRIO" evidence="1">
    <location>
        <begin position="1"/>
        <end position="145"/>
    </location>
</feature>
<evidence type="ECO:0000313" key="2">
    <source>
        <dbReference type="EMBL" id="CAG9806369.1"/>
    </source>
</evidence>
<dbReference type="SMART" id="SM00516">
    <property type="entry name" value="SEC14"/>
    <property type="match status" value="1"/>
</dbReference>
<reference evidence="2" key="2">
    <citation type="submission" date="2022-10" db="EMBL/GenBank/DDBJ databases">
        <authorList>
            <consortium name="ENA_rothamsted_submissions"/>
            <consortium name="culmorum"/>
            <person name="King R."/>
        </authorList>
    </citation>
    <scope>NUCLEOTIDE SEQUENCE</scope>
</reference>
<sequence length="192" mass="22236">MEIGKPIIYIQRFEKFDVQKYPVTDIFYSDFSLFGACLELDKAQICGFRLITDFTNVPMSVFTSVTLSEVLDWARAIISCPGRYKQNILINIPTIAMTFYNIVSMILPEKLRKRLVIVKNYEELKNLMDVSKLPEVFGGDCDEDVYIDETLKIFDEKLDLIRESNDYEIDVSQFGGKLHNDEVGSFRKLEID</sequence>
<dbReference type="CDD" id="cd00170">
    <property type="entry name" value="SEC14"/>
    <property type="match status" value="1"/>
</dbReference>
<dbReference type="PROSITE" id="PS50191">
    <property type="entry name" value="CRAL_TRIO"/>
    <property type="match status" value="1"/>
</dbReference>
<evidence type="ECO:0000313" key="3">
    <source>
        <dbReference type="Proteomes" id="UP001153620"/>
    </source>
</evidence>
<dbReference type="SUPFAM" id="SSF52087">
    <property type="entry name" value="CRAL/TRIO domain"/>
    <property type="match status" value="1"/>
</dbReference>
<dbReference type="Pfam" id="PF00650">
    <property type="entry name" value="CRAL_TRIO"/>
    <property type="match status" value="1"/>
</dbReference>